<dbReference type="Proteomes" id="UP001177258">
    <property type="component" value="Unassembled WGS sequence"/>
</dbReference>
<keyword evidence="5" id="KW-1185">Reference proteome</keyword>
<dbReference type="Proteomes" id="UP001240777">
    <property type="component" value="Unassembled WGS sequence"/>
</dbReference>
<reference evidence="2 4" key="3">
    <citation type="journal article" date="2024" name="Syst. Appl. Microbiol.">
        <title>Helicobacter cappadocius sp. nov., from lizards: The first psychrotrophic Helicobacter species.</title>
        <authorList>
            <person name="Aydin F."/>
            <person name="Tarhane S."/>
            <person name="Karakaya E."/>
            <person name="Abay S."/>
            <person name="Kayman T."/>
            <person name="Guran O."/>
            <person name="Bozkurt E."/>
            <person name="Uzum N."/>
            <person name="Avci A."/>
            <person name="Olgun K."/>
            <person name="Jablonski D."/>
            <person name="Guran C."/>
            <person name="Burcin Saticioglu I."/>
        </authorList>
    </citation>
    <scope>NUCLEOTIDE SEQUENCE [LARGE SCALE GENOMIC DNA]</scope>
    <source>
        <strain evidence="2">Faydin-H75</strain>
        <strain evidence="4">faydin-H76</strain>
    </source>
</reference>
<evidence type="ECO:0000313" key="2">
    <source>
        <dbReference type="EMBL" id="MDO7253057.1"/>
    </source>
</evidence>
<feature type="coiled-coil region" evidence="1">
    <location>
        <begin position="114"/>
        <end position="141"/>
    </location>
</feature>
<reference evidence="2" key="2">
    <citation type="submission" date="2023-07" db="EMBL/GenBank/DDBJ databases">
        <authorList>
            <person name="Aydin F."/>
            <person name="Tarhane S."/>
            <person name="Saticioglu I.B."/>
            <person name="Karakaya E."/>
            <person name="Abay S."/>
            <person name="Guran O."/>
            <person name="Bozkurt E."/>
            <person name="Uzum N."/>
            <person name="Olgun K."/>
            <person name="Jablonski D."/>
        </authorList>
    </citation>
    <scope>NUCLEOTIDE SEQUENCE</scope>
    <source>
        <strain evidence="2">Faydin-H75</strain>
    </source>
</reference>
<evidence type="ECO:0000313" key="5">
    <source>
        <dbReference type="Proteomes" id="UP001240777"/>
    </source>
</evidence>
<sequence length="462" mass="52466">MKEQSMNMTKQITNTIHQLIKTIFLSTVSIVMLNAITPVQEVHDSQANATAAITASRMADQITKASKMIEQYNQIITEAKATVAQLDQINQMMNGVNSFLNGSSIAIANPAEFIDDANDIIKRMGENAQRLQKTLKNYDIRDHLHWKRISTNCPWLSYDKIAPKQIKMLLSKIGIESEEIKAFKRLGDALSDDITSNTQAVAGTLSGRALALEFCAKASVIRHNIDMHDCKLKLDEYSLSGDLYSYAKTKEECNKKERDYRKDMMVFKSEQTNPLLNRSKQMMEALGVLDKSYNKKGTGKDNKGAKIYCKEGSNDDEGEFCYPLFYDTKRLNDNFADIQKELVDKLTKAGSDKTAQANAYADVKQKSDTLMLSYIKDIANNLSFMNETMSLVGNLIARDYKHKYGDEDYDESDEELDKKITEMNEEFFNNTQEYKSITDYKANLDKYGFPIVSLKSKKEDKD</sequence>
<evidence type="ECO:0000256" key="1">
    <source>
        <dbReference type="SAM" id="Coils"/>
    </source>
</evidence>
<name>A0AA90PIE0_9HELI</name>
<dbReference type="AlphaFoldDB" id="A0AA90PIE0"/>
<dbReference type="EMBL" id="JAUYZK010000003">
    <property type="protein sequence ID" value="MDP2538817.1"/>
    <property type="molecule type" value="Genomic_DNA"/>
</dbReference>
<dbReference type="RefSeq" id="WP_305516902.1">
    <property type="nucleotide sequence ID" value="NZ_JAUPEV010000005.1"/>
</dbReference>
<keyword evidence="1" id="KW-0175">Coiled coil</keyword>
<gene>
    <name evidence="2" type="ORF">Q5I04_03920</name>
    <name evidence="3" type="ORF">Q5I06_03345</name>
</gene>
<evidence type="ECO:0000313" key="3">
    <source>
        <dbReference type="EMBL" id="MDP2538817.1"/>
    </source>
</evidence>
<reference evidence="3 5" key="1">
    <citation type="submission" date="2023-07" db="EMBL/GenBank/DDBJ databases">
        <title>Unpublished Manusciprt.</title>
        <authorList>
            <person name="Aydin F."/>
            <person name="Tarhane S."/>
            <person name="Saticioglu I.B."/>
            <person name="Karakaya E."/>
            <person name="Abay S."/>
            <person name="Guran O."/>
            <person name="Bozkurt E."/>
            <person name="Uzum N."/>
            <person name="Olgun K."/>
            <person name="Jablonski D."/>
        </authorList>
    </citation>
    <scope>NUCLEOTIDE SEQUENCE</scope>
    <source>
        <strain evidence="5">faydin-H75</strain>
        <strain evidence="3">Faydin-H76</strain>
    </source>
</reference>
<evidence type="ECO:0000313" key="4">
    <source>
        <dbReference type="Proteomes" id="UP001177258"/>
    </source>
</evidence>
<protein>
    <submittedName>
        <fullName evidence="3">Uncharacterized protein</fullName>
    </submittedName>
</protein>
<organism evidence="3 4">
    <name type="scientific">Helicobacter cappadocius</name>
    <dbReference type="NCBI Taxonomy" id="3063998"/>
    <lineage>
        <taxon>Bacteria</taxon>
        <taxon>Pseudomonadati</taxon>
        <taxon>Campylobacterota</taxon>
        <taxon>Epsilonproteobacteria</taxon>
        <taxon>Campylobacterales</taxon>
        <taxon>Helicobacteraceae</taxon>
        <taxon>Helicobacter</taxon>
    </lineage>
</organism>
<proteinExistence type="predicted"/>
<accession>A0AA90PIE0</accession>
<comment type="caution">
    <text evidence="3">The sequence shown here is derived from an EMBL/GenBank/DDBJ whole genome shotgun (WGS) entry which is preliminary data.</text>
</comment>
<dbReference type="EMBL" id="JAUPEV010000005">
    <property type="protein sequence ID" value="MDO7253057.1"/>
    <property type="molecule type" value="Genomic_DNA"/>
</dbReference>